<organism evidence="2 3">
    <name type="scientific">Roseococcus suduntuyensis</name>
    <dbReference type="NCBI Taxonomy" id="455361"/>
    <lineage>
        <taxon>Bacteria</taxon>
        <taxon>Pseudomonadati</taxon>
        <taxon>Pseudomonadota</taxon>
        <taxon>Alphaproteobacteria</taxon>
        <taxon>Acetobacterales</taxon>
        <taxon>Roseomonadaceae</taxon>
        <taxon>Roseococcus</taxon>
    </lineage>
</organism>
<name>A0A840A8X1_9PROT</name>
<dbReference type="GO" id="GO:0032259">
    <property type="term" value="P:methylation"/>
    <property type="evidence" value="ECO:0007669"/>
    <property type="project" value="UniProtKB-KW"/>
</dbReference>
<dbReference type="AlphaFoldDB" id="A0A840A8X1"/>
<dbReference type="InterPro" id="IPR029063">
    <property type="entry name" value="SAM-dependent_MTases_sf"/>
</dbReference>
<dbReference type="InterPro" id="IPR006342">
    <property type="entry name" value="FkbM_mtfrase"/>
</dbReference>
<accession>A0A840A8X1</accession>
<dbReference type="SUPFAM" id="SSF53335">
    <property type="entry name" value="S-adenosyl-L-methionine-dependent methyltransferases"/>
    <property type="match status" value="1"/>
</dbReference>
<reference evidence="2 3" key="1">
    <citation type="submission" date="2020-08" db="EMBL/GenBank/DDBJ databases">
        <title>Genomic Encyclopedia of Type Strains, Phase IV (KMG-IV): sequencing the most valuable type-strain genomes for metagenomic binning, comparative biology and taxonomic classification.</title>
        <authorList>
            <person name="Goeker M."/>
        </authorList>
    </citation>
    <scope>NUCLEOTIDE SEQUENCE [LARGE SCALE GENOMIC DNA]</scope>
    <source>
        <strain evidence="2 3">DSM 19979</strain>
    </source>
</reference>
<dbReference type="PANTHER" id="PTHR34203:SF15">
    <property type="entry name" value="SLL1173 PROTEIN"/>
    <property type="match status" value="1"/>
</dbReference>
<dbReference type="RefSeq" id="WP_184381605.1">
    <property type="nucleotide sequence ID" value="NZ_JACIDJ010000001.1"/>
</dbReference>
<keyword evidence="2" id="KW-0489">Methyltransferase</keyword>
<dbReference type="Pfam" id="PF05050">
    <property type="entry name" value="Methyltransf_21"/>
    <property type="match status" value="1"/>
</dbReference>
<evidence type="ECO:0000313" key="3">
    <source>
        <dbReference type="Proteomes" id="UP000553193"/>
    </source>
</evidence>
<keyword evidence="2" id="KW-0808">Transferase</keyword>
<gene>
    <name evidence="2" type="ORF">GGQ83_000061</name>
</gene>
<dbReference type="NCBIfam" id="TIGR01444">
    <property type="entry name" value="fkbM_fam"/>
    <property type="match status" value="1"/>
</dbReference>
<proteinExistence type="predicted"/>
<feature type="domain" description="Methyltransferase FkbM" evidence="1">
    <location>
        <begin position="39"/>
        <end position="167"/>
    </location>
</feature>
<dbReference type="Gene3D" id="3.40.50.150">
    <property type="entry name" value="Vaccinia Virus protein VP39"/>
    <property type="match status" value="1"/>
</dbReference>
<evidence type="ECO:0000259" key="1">
    <source>
        <dbReference type="Pfam" id="PF05050"/>
    </source>
</evidence>
<dbReference type="GO" id="GO:0008168">
    <property type="term" value="F:methyltransferase activity"/>
    <property type="evidence" value="ECO:0007669"/>
    <property type="project" value="UniProtKB-KW"/>
</dbReference>
<dbReference type="PANTHER" id="PTHR34203">
    <property type="entry name" value="METHYLTRANSFERASE, FKBM FAMILY PROTEIN"/>
    <property type="match status" value="1"/>
</dbReference>
<dbReference type="EMBL" id="JACIDJ010000001">
    <property type="protein sequence ID" value="MBB3896635.1"/>
    <property type="molecule type" value="Genomic_DNA"/>
</dbReference>
<comment type="caution">
    <text evidence="2">The sequence shown here is derived from an EMBL/GenBank/DDBJ whole genome shotgun (WGS) entry which is preliminary data.</text>
</comment>
<evidence type="ECO:0000313" key="2">
    <source>
        <dbReference type="EMBL" id="MBB3896635.1"/>
    </source>
</evidence>
<dbReference type="Proteomes" id="UP000553193">
    <property type="component" value="Unassembled WGS sequence"/>
</dbReference>
<sequence length="249" mass="26534">MIPAAAIGRSLRLYHDKARRPGLDAFHRRFLSFGDLAFDVGCHVGDRAASFLRVGARVVAVEPQPRLARTLRLLFHRAPGFALEELLLGATPGEAVLRLNRANPTVATASEAFIAAAAGAPGWEGQEWDATLTLPRTTLDALVARHGAPAFIKIDVEGWEAEVLAGLSAPPPALSFEFTTIQREVAHAALARLVALGFAHFNACLGESMAWAFPAAVNATEMAAWLTALPPEANSGDVYASLDPERLLA</sequence>
<dbReference type="InterPro" id="IPR052514">
    <property type="entry name" value="SAM-dependent_MTase"/>
</dbReference>
<keyword evidence="3" id="KW-1185">Reference proteome</keyword>
<protein>
    <submittedName>
        <fullName evidence="2">FkbM family methyltransferase</fullName>
    </submittedName>
</protein>